<sequence>MTAGITAGCLPSLKPLLTSLLNALAYLNPSRRNSAPAQPPEQRDRRFPDFIVLSKPKHTYARHENWGADHSTLKLNLPLDLANDLELGPPQLPVWQDAHCRTTHRRMPSNLSGFTKLSAPPSNFSLRDISTLLSRARTRSRGTLDIDNDLGNFRSGYAVSITSGESGRDNDDVRTIWCVGSEEDCGWKDEELGMGIMRTTTTEVLVENVDGWC</sequence>
<dbReference type="AlphaFoldDB" id="A0A6A5WLZ7"/>
<reference evidence="1" key="1">
    <citation type="journal article" date="2020" name="Stud. Mycol.">
        <title>101 Dothideomycetes genomes: a test case for predicting lifestyles and emergence of pathogens.</title>
        <authorList>
            <person name="Haridas S."/>
            <person name="Albert R."/>
            <person name="Binder M."/>
            <person name="Bloem J."/>
            <person name="Labutti K."/>
            <person name="Salamov A."/>
            <person name="Andreopoulos B."/>
            <person name="Baker S."/>
            <person name="Barry K."/>
            <person name="Bills G."/>
            <person name="Bluhm B."/>
            <person name="Cannon C."/>
            <person name="Castanera R."/>
            <person name="Culley D."/>
            <person name="Daum C."/>
            <person name="Ezra D."/>
            <person name="Gonzalez J."/>
            <person name="Henrissat B."/>
            <person name="Kuo A."/>
            <person name="Liang C."/>
            <person name="Lipzen A."/>
            <person name="Lutzoni F."/>
            <person name="Magnuson J."/>
            <person name="Mondo S."/>
            <person name="Nolan M."/>
            <person name="Ohm R."/>
            <person name="Pangilinan J."/>
            <person name="Park H.-J."/>
            <person name="Ramirez L."/>
            <person name="Alfaro M."/>
            <person name="Sun H."/>
            <person name="Tritt A."/>
            <person name="Yoshinaga Y."/>
            <person name="Zwiers L.-H."/>
            <person name="Turgeon B."/>
            <person name="Goodwin S."/>
            <person name="Spatafora J."/>
            <person name="Crous P."/>
            <person name="Grigoriev I."/>
        </authorList>
    </citation>
    <scope>NUCLEOTIDE SEQUENCE</scope>
    <source>
        <strain evidence="1">CBS 123094</strain>
    </source>
</reference>
<dbReference type="EMBL" id="ML977574">
    <property type="protein sequence ID" value="KAF2003010.1"/>
    <property type="molecule type" value="Genomic_DNA"/>
</dbReference>
<dbReference type="OrthoDB" id="10664432at2759"/>
<evidence type="ECO:0000313" key="1">
    <source>
        <dbReference type="EMBL" id="KAF2003010.1"/>
    </source>
</evidence>
<protein>
    <submittedName>
        <fullName evidence="1">Uncharacterized protein</fullName>
    </submittedName>
</protein>
<proteinExistence type="predicted"/>
<gene>
    <name evidence="1" type="ORF">P154DRAFT_532517</name>
</gene>
<dbReference type="Proteomes" id="UP000799779">
    <property type="component" value="Unassembled WGS sequence"/>
</dbReference>
<name>A0A6A5WLZ7_9PLEO</name>
<organism evidence="1 2">
    <name type="scientific">Amniculicola lignicola CBS 123094</name>
    <dbReference type="NCBI Taxonomy" id="1392246"/>
    <lineage>
        <taxon>Eukaryota</taxon>
        <taxon>Fungi</taxon>
        <taxon>Dikarya</taxon>
        <taxon>Ascomycota</taxon>
        <taxon>Pezizomycotina</taxon>
        <taxon>Dothideomycetes</taxon>
        <taxon>Pleosporomycetidae</taxon>
        <taxon>Pleosporales</taxon>
        <taxon>Amniculicolaceae</taxon>
        <taxon>Amniculicola</taxon>
    </lineage>
</organism>
<keyword evidence="2" id="KW-1185">Reference proteome</keyword>
<accession>A0A6A5WLZ7</accession>
<evidence type="ECO:0000313" key="2">
    <source>
        <dbReference type="Proteomes" id="UP000799779"/>
    </source>
</evidence>